<dbReference type="InterPro" id="IPR002156">
    <property type="entry name" value="RNaseH_domain"/>
</dbReference>
<dbReference type="OrthoDB" id="6779653at2759"/>
<dbReference type="InterPro" id="IPR036397">
    <property type="entry name" value="RNaseH_sf"/>
</dbReference>
<reference evidence="2" key="1">
    <citation type="submission" date="2022-03" db="EMBL/GenBank/DDBJ databases">
        <authorList>
            <person name="Sayadi A."/>
        </authorList>
    </citation>
    <scope>NUCLEOTIDE SEQUENCE</scope>
</reference>
<gene>
    <name evidence="2" type="ORF">ACAOBT_LOCUS2728</name>
</gene>
<evidence type="ECO:0000313" key="3">
    <source>
        <dbReference type="Proteomes" id="UP001152888"/>
    </source>
</evidence>
<dbReference type="PROSITE" id="PS50879">
    <property type="entry name" value="RNASE_H_1"/>
    <property type="match status" value="1"/>
</dbReference>
<sequence>MSIRNKICRLDRKGHKATMVWVKAHCGITYNEIVDQLEKDSIIDGSTIGIPLNTQDQQLVLKRNLKMGWRVECSKYCQTNPTRYTMLYPMLPESYWHNNYKIPRKYLSIIIRTKIGHGTFPSHLARLNLRSSDLCDACEEHGDLDHYYFGCSRFLIHSNILYNNPLKCGLAAPLNTAYIFWLNRSDVVFYIAQFIKNSGMVI</sequence>
<dbReference type="Gene3D" id="3.30.420.10">
    <property type="entry name" value="Ribonuclease H-like superfamily/Ribonuclease H"/>
    <property type="match status" value="1"/>
</dbReference>
<evidence type="ECO:0000313" key="2">
    <source>
        <dbReference type="EMBL" id="CAH1958586.1"/>
    </source>
</evidence>
<dbReference type="AlphaFoldDB" id="A0A9P0JW80"/>
<keyword evidence="3" id="KW-1185">Reference proteome</keyword>
<name>A0A9P0JW80_ACAOB</name>
<feature type="domain" description="RNase H type-1" evidence="1">
    <location>
        <begin position="1"/>
        <end position="43"/>
    </location>
</feature>
<dbReference type="EMBL" id="CAKOFQ010006678">
    <property type="protein sequence ID" value="CAH1958586.1"/>
    <property type="molecule type" value="Genomic_DNA"/>
</dbReference>
<evidence type="ECO:0000259" key="1">
    <source>
        <dbReference type="PROSITE" id="PS50879"/>
    </source>
</evidence>
<comment type="caution">
    <text evidence="2">The sequence shown here is derived from an EMBL/GenBank/DDBJ whole genome shotgun (WGS) entry which is preliminary data.</text>
</comment>
<dbReference type="GO" id="GO:0003676">
    <property type="term" value="F:nucleic acid binding"/>
    <property type="evidence" value="ECO:0007669"/>
    <property type="project" value="InterPro"/>
</dbReference>
<proteinExistence type="predicted"/>
<dbReference type="Proteomes" id="UP001152888">
    <property type="component" value="Unassembled WGS sequence"/>
</dbReference>
<dbReference type="GO" id="GO:0004523">
    <property type="term" value="F:RNA-DNA hybrid ribonuclease activity"/>
    <property type="evidence" value="ECO:0007669"/>
    <property type="project" value="InterPro"/>
</dbReference>
<organism evidence="2 3">
    <name type="scientific">Acanthoscelides obtectus</name>
    <name type="common">Bean weevil</name>
    <name type="synonym">Bruchus obtectus</name>
    <dbReference type="NCBI Taxonomy" id="200917"/>
    <lineage>
        <taxon>Eukaryota</taxon>
        <taxon>Metazoa</taxon>
        <taxon>Ecdysozoa</taxon>
        <taxon>Arthropoda</taxon>
        <taxon>Hexapoda</taxon>
        <taxon>Insecta</taxon>
        <taxon>Pterygota</taxon>
        <taxon>Neoptera</taxon>
        <taxon>Endopterygota</taxon>
        <taxon>Coleoptera</taxon>
        <taxon>Polyphaga</taxon>
        <taxon>Cucujiformia</taxon>
        <taxon>Chrysomeloidea</taxon>
        <taxon>Chrysomelidae</taxon>
        <taxon>Bruchinae</taxon>
        <taxon>Bruchini</taxon>
        <taxon>Acanthoscelides</taxon>
    </lineage>
</organism>
<protein>
    <recommendedName>
        <fullName evidence="1">RNase H type-1 domain-containing protein</fullName>
    </recommendedName>
</protein>
<accession>A0A9P0JW80</accession>